<accession>A0A077ZP85</accession>
<reference evidence="2" key="2">
    <citation type="submission" date="2014-03" db="EMBL/GenBank/DDBJ databases">
        <title>The whipworm genome and dual-species transcriptomics of an intimate host-pathogen interaction.</title>
        <authorList>
            <person name="Foth B.J."/>
            <person name="Tsai I.J."/>
            <person name="Reid A.J."/>
            <person name="Bancroft A.J."/>
            <person name="Nichol S."/>
            <person name="Tracey A."/>
            <person name="Holroyd N."/>
            <person name="Cotton J.A."/>
            <person name="Stanley E.J."/>
            <person name="Zarowiecki M."/>
            <person name="Liu J.Z."/>
            <person name="Huckvale T."/>
            <person name="Cooper P.J."/>
            <person name="Grencis R.K."/>
            <person name="Berriman M."/>
        </authorList>
    </citation>
    <scope>NUCLEOTIDE SEQUENCE [LARGE SCALE GENOMIC DNA]</scope>
</reference>
<evidence type="ECO:0000313" key="3">
    <source>
        <dbReference type="Proteomes" id="UP000030665"/>
    </source>
</evidence>
<dbReference type="InterPro" id="IPR011630">
    <property type="entry name" value="DUF1599"/>
</dbReference>
<sequence>MGIDREITEPYGYDLFYGDENIEAQWKKLEELRETGGVIIVQPSHNSAIREILNPYISGNGFIKECGLQNVHTKEHGDFCIILFHNQSDKEDIKVGLRFYITRKNCLKCNFDPIGIQGDSTPILFNAERKDADVYICTSVSTDYKYFARFNDADIMMFGTKFDIVAPVADNHKIDINSDIDMHGNILNNLHDTYIKKNRDYGNAFSEMYEELGINYGYGKIRDKVNRIKTLKDKEAQVANEPLEDALLDCANYCILTLMEYQKRLLKVVDGINKKDVESVTDFGHFFIVILKDCAIFHTHIGFEARFKRWGGVDMEGHALTTTTFAWLENLVAMKKEVKGKENDIFPETDVTYQDMLDSMVIITEANIAHPITAFTNADDAAKFAKEKLDYIGRMQKELETVMNTPVSEETEEDLKKNFEHGQQAILAEQAAEALNQGKE</sequence>
<gene>
    <name evidence="2" type="ORF">TTRE_0000891201</name>
</gene>
<evidence type="ECO:0000259" key="1">
    <source>
        <dbReference type="Pfam" id="PF07659"/>
    </source>
</evidence>
<dbReference type="AlphaFoldDB" id="A0A077ZP85"/>
<dbReference type="EMBL" id="HG807165">
    <property type="protein sequence ID" value="CDW60525.1"/>
    <property type="molecule type" value="Genomic_DNA"/>
</dbReference>
<dbReference type="Proteomes" id="UP000030665">
    <property type="component" value="Unassembled WGS sequence"/>
</dbReference>
<evidence type="ECO:0000313" key="2">
    <source>
        <dbReference type="EMBL" id="CDW60525.1"/>
    </source>
</evidence>
<protein>
    <submittedName>
        <fullName evidence="2">DUF1599 domain containing protein</fullName>
    </submittedName>
</protein>
<reference evidence="2" key="1">
    <citation type="submission" date="2014-01" db="EMBL/GenBank/DDBJ databases">
        <authorList>
            <person name="Aslett M."/>
        </authorList>
    </citation>
    <scope>NUCLEOTIDE SEQUENCE</scope>
</reference>
<organism evidence="2 3">
    <name type="scientific">Trichuris trichiura</name>
    <name type="common">Whipworm</name>
    <name type="synonym">Trichocephalus trichiurus</name>
    <dbReference type="NCBI Taxonomy" id="36087"/>
    <lineage>
        <taxon>Eukaryota</taxon>
        <taxon>Metazoa</taxon>
        <taxon>Ecdysozoa</taxon>
        <taxon>Nematoda</taxon>
        <taxon>Enoplea</taxon>
        <taxon>Dorylaimia</taxon>
        <taxon>Trichinellida</taxon>
        <taxon>Trichuridae</taxon>
        <taxon>Trichuris</taxon>
    </lineage>
</organism>
<dbReference type="Pfam" id="PF07659">
    <property type="entry name" value="DUF1599"/>
    <property type="match status" value="1"/>
</dbReference>
<keyword evidence="3" id="KW-1185">Reference proteome</keyword>
<feature type="domain" description="Nucleotide modification associated" evidence="1">
    <location>
        <begin position="197"/>
        <end position="260"/>
    </location>
</feature>
<name>A0A077ZP85_TRITR</name>
<proteinExistence type="predicted"/>